<dbReference type="PANTHER" id="PTHR48090">
    <property type="entry name" value="UNDECAPRENYL-PHOSPHATE 4-DEOXY-4-FORMAMIDO-L-ARABINOSE TRANSFERASE-RELATED"/>
    <property type="match status" value="1"/>
</dbReference>
<accession>A0A1F5Z212</accession>
<dbReference type="EMBL" id="MFJF01000015">
    <property type="protein sequence ID" value="OGG06446.1"/>
    <property type="molecule type" value="Genomic_DNA"/>
</dbReference>
<protein>
    <recommendedName>
        <fullName evidence="1">Glycosyltransferase 2-like domain-containing protein</fullName>
    </recommendedName>
</protein>
<proteinExistence type="predicted"/>
<evidence type="ECO:0000259" key="1">
    <source>
        <dbReference type="Pfam" id="PF00535"/>
    </source>
</evidence>
<sequence>MDLLIGIPAFNEETMIGKVLKSLPKRIPGIDRIDILVVDDGSSDRTAAVAKNSGALVLRHIINRGLGGALKTIFAYAGKYRYDLLVTIDADGQHHPADIVKILRPVIDNGKDVVIGTRWKNSLKKKFILRYLINQLANFYTFLLYGIETGDSQSGFRSFSGKAVKKINLSSDGMEVSSEFFREIYRHGLIYDEVPVKLIYTDYSQGKGQRLSNAPNVFFRQFLRLLR</sequence>
<dbReference type="Proteomes" id="UP000177354">
    <property type="component" value="Unassembled WGS sequence"/>
</dbReference>
<gene>
    <name evidence="2" type="ORF">A2777_05705</name>
</gene>
<name>A0A1F5Z212_9BACT</name>
<dbReference type="AlphaFoldDB" id="A0A1F5Z212"/>
<dbReference type="Pfam" id="PF00535">
    <property type="entry name" value="Glycos_transf_2"/>
    <property type="match status" value="1"/>
</dbReference>
<dbReference type="SUPFAM" id="SSF53448">
    <property type="entry name" value="Nucleotide-diphospho-sugar transferases"/>
    <property type="match status" value="1"/>
</dbReference>
<reference evidence="2 3" key="1">
    <citation type="journal article" date="2016" name="Nat. Commun.">
        <title>Thousands of microbial genomes shed light on interconnected biogeochemical processes in an aquifer system.</title>
        <authorList>
            <person name="Anantharaman K."/>
            <person name="Brown C.T."/>
            <person name="Hug L.A."/>
            <person name="Sharon I."/>
            <person name="Castelle C.J."/>
            <person name="Probst A.J."/>
            <person name="Thomas B.C."/>
            <person name="Singh A."/>
            <person name="Wilkins M.J."/>
            <person name="Karaoz U."/>
            <person name="Brodie E.L."/>
            <person name="Williams K.H."/>
            <person name="Hubbard S.S."/>
            <person name="Banfield J.F."/>
        </authorList>
    </citation>
    <scope>NUCLEOTIDE SEQUENCE [LARGE SCALE GENOMIC DNA]</scope>
</reference>
<dbReference type="InterPro" id="IPR001173">
    <property type="entry name" value="Glyco_trans_2-like"/>
</dbReference>
<dbReference type="PANTHER" id="PTHR48090:SF7">
    <property type="entry name" value="RFBJ PROTEIN"/>
    <property type="match status" value="1"/>
</dbReference>
<organism evidence="2 3">
    <name type="scientific">Candidatus Gottesmanbacteria bacterium RIFCSPHIGHO2_01_FULL_40_15</name>
    <dbReference type="NCBI Taxonomy" id="1798376"/>
    <lineage>
        <taxon>Bacteria</taxon>
        <taxon>Candidatus Gottesmaniibacteriota</taxon>
    </lineage>
</organism>
<feature type="domain" description="Glycosyltransferase 2-like" evidence="1">
    <location>
        <begin position="5"/>
        <end position="166"/>
    </location>
</feature>
<dbReference type="InterPro" id="IPR050256">
    <property type="entry name" value="Glycosyltransferase_2"/>
</dbReference>
<dbReference type="Gene3D" id="3.90.550.10">
    <property type="entry name" value="Spore Coat Polysaccharide Biosynthesis Protein SpsA, Chain A"/>
    <property type="match status" value="1"/>
</dbReference>
<dbReference type="CDD" id="cd04179">
    <property type="entry name" value="DPM_DPG-synthase_like"/>
    <property type="match status" value="1"/>
</dbReference>
<dbReference type="InterPro" id="IPR029044">
    <property type="entry name" value="Nucleotide-diphossugar_trans"/>
</dbReference>
<evidence type="ECO:0000313" key="3">
    <source>
        <dbReference type="Proteomes" id="UP000177354"/>
    </source>
</evidence>
<evidence type="ECO:0000313" key="2">
    <source>
        <dbReference type="EMBL" id="OGG06446.1"/>
    </source>
</evidence>
<comment type="caution">
    <text evidence="2">The sequence shown here is derived from an EMBL/GenBank/DDBJ whole genome shotgun (WGS) entry which is preliminary data.</text>
</comment>